<keyword evidence="4" id="KW-0812">Transmembrane</keyword>
<proteinExistence type="inferred from homology"/>
<sequence>MLRSRDEARRAADVGEYGMLVPKAGAVMLVAALLPVVLSGTSNAPLLATVIVAMALYVMRMRLAPQVLAVSGTAAGLPNAPFLRLAMEGQSSTYSDEAELGRGHDRGTRSTSRNRLEPEYLPRDWVFTTRAMRQGPLERALHRALDIAASVALLILTLPLLLFVAIAIKIDSPGPIFYRQERVGREHRVFSILKFRSMTTDAERSGSALWASVGDARVTRVGRFIRARRIDEIPQVINILRGEMSFVGPRPERPEFVGKLTQSIPHYADRAVVRPGLTGWAQVRYPYGASVEDARNKLAFDLWYIQKRSIVLDLRIALATVRVVLGQIGAR</sequence>
<feature type="transmembrane region" description="Helical" evidence="4">
    <location>
        <begin position="44"/>
        <end position="59"/>
    </location>
</feature>
<evidence type="ECO:0000256" key="3">
    <source>
        <dbReference type="SAM" id="MobiDB-lite"/>
    </source>
</evidence>
<accession>A0ABS7A5J1</accession>
<feature type="region of interest" description="Disordered" evidence="3">
    <location>
        <begin position="94"/>
        <end position="114"/>
    </location>
</feature>
<reference evidence="6 7" key="1">
    <citation type="submission" date="2021-07" db="EMBL/GenBank/DDBJ databases">
        <authorList>
            <person name="So Y."/>
        </authorList>
    </citation>
    <scope>NUCLEOTIDE SEQUENCE [LARGE SCALE GENOMIC DNA]</scope>
    <source>
        <strain evidence="6 7">HJA6</strain>
    </source>
</reference>
<feature type="domain" description="Bacterial sugar transferase" evidence="5">
    <location>
        <begin position="143"/>
        <end position="325"/>
    </location>
</feature>
<dbReference type="PANTHER" id="PTHR30576:SF0">
    <property type="entry name" value="UNDECAPRENYL-PHOSPHATE N-ACETYLGALACTOSAMINYL 1-PHOSPHATE TRANSFERASE-RELATED"/>
    <property type="match status" value="1"/>
</dbReference>
<dbReference type="Proteomes" id="UP001196565">
    <property type="component" value="Unassembled WGS sequence"/>
</dbReference>
<evidence type="ECO:0000259" key="5">
    <source>
        <dbReference type="Pfam" id="PF02397"/>
    </source>
</evidence>
<evidence type="ECO:0000313" key="7">
    <source>
        <dbReference type="Proteomes" id="UP001196565"/>
    </source>
</evidence>
<evidence type="ECO:0000256" key="4">
    <source>
        <dbReference type="SAM" id="Phobius"/>
    </source>
</evidence>
<feature type="transmembrane region" description="Helical" evidence="4">
    <location>
        <begin position="147"/>
        <end position="168"/>
    </location>
</feature>
<protein>
    <submittedName>
        <fullName evidence="6">Sugar transferase</fullName>
    </submittedName>
</protein>
<name>A0ABS7A5J1_9PROT</name>
<dbReference type="PANTHER" id="PTHR30576">
    <property type="entry name" value="COLANIC BIOSYNTHESIS UDP-GLUCOSE LIPID CARRIER TRANSFERASE"/>
    <property type="match status" value="1"/>
</dbReference>
<keyword evidence="6" id="KW-0808">Transferase</keyword>
<dbReference type="InterPro" id="IPR003362">
    <property type="entry name" value="Bact_transf"/>
</dbReference>
<evidence type="ECO:0000256" key="1">
    <source>
        <dbReference type="ARBA" id="ARBA00006464"/>
    </source>
</evidence>
<keyword evidence="4" id="KW-1133">Transmembrane helix</keyword>
<keyword evidence="2" id="KW-0270">Exopolysaccharide synthesis</keyword>
<keyword evidence="7" id="KW-1185">Reference proteome</keyword>
<evidence type="ECO:0000256" key="2">
    <source>
        <dbReference type="ARBA" id="ARBA00023169"/>
    </source>
</evidence>
<dbReference type="EMBL" id="JAHYBZ010000002">
    <property type="protein sequence ID" value="MBW6397536.1"/>
    <property type="molecule type" value="Genomic_DNA"/>
</dbReference>
<dbReference type="Pfam" id="PF02397">
    <property type="entry name" value="Bac_transf"/>
    <property type="match status" value="1"/>
</dbReference>
<gene>
    <name evidence="6" type="ORF">KPL78_06745</name>
</gene>
<dbReference type="GO" id="GO:0016740">
    <property type="term" value="F:transferase activity"/>
    <property type="evidence" value="ECO:0007669"/>
    <property type="project" value="UniProtKB-KW"/>
</dbReference>
<comment type="similarity">
    <text evidence="1">Belongs to the bacterial sugar transferase family.</text>
</comment>
<feature type="compositionally biased region" description="Basic and acidic residues" evidence="3">
    <location>
        <begin position="99"/>
        <end position="114"/>
    </location>
</feature>
<organism evidence="6 7">
    <name type="scientific">Roseomonas alba</name>
    <dbReference type="NCBI Taxonomy" id="2846776"/>
    <lineage>
        <taxon>Bacteria</taxon>
        <taxon>Pseudomonadati</taxon>
        <taxon>Pseudomonadota</taxon>
        <taxon>Alphaproteobacteria</taxon>
        <taxon>Acetobacterales</taxon>
        <taxon>Roseomonadaceae</taxon>
        <taxon>Roseomonas</taxon>
    </lineage>
</organism>
<comment type="caution">
    <text evidence="6">The sequence shown here is derived from an EMBL/GenBank/DDBJ whole genome shotgun (WGS) entry which is preliminary data.</text>
</comment>
<evidence type="ECO:0000313" key="6">
    <source>
        <dbReference type="EMBL" id="MBW6397536.1"/>
    </source>
</evidence>
<keyword evidence="4" id="KW-0472">Membrane</keyword>